<dbReference type="GO" id="GO:0030246">
    <property type="term" value="F:carbohydrate binding"/>
    <property type="evidence" value="ECO:0007669"/>
    <property type="project" value="InterPro"/>
</dbReference>
<dbReference type="Gene3D" id="2.40.170.20">
    <property type="entry name" value="TonB-dependent receptor, beta-barrel domain"/>
    <property type="match status" value="1"/>
</dbReference>
<evidence type="ECO:0000256" key="4">
    <source>
        <dbReference type="ARBA" id="ARBA00022692"/>
    </source>
</evidence>
<keyword evidence="4" id="KW-0812">Transmembrane</keyword>
<evidence type="ECO:0000256" key="7">
    <source>
        <dbReference type="ARBA" id="ARBA00023237"/>
    </source>
</evidence>
<dbReference type="PANTHER" id="PTHR30069">
    <property type="entry name" value="TONB-DEPENDENT OUTER MEMBRANE RECEPTOR"/>
    <property type="match status" value="1"/>
</dbReference>
<dbReference type="GO" id="GO:0015344">
    <property type="term" value="F:siderophore uptake transmembrane transporter activity"/>
    <property type="evidence" value="ECO:0007669"/>
    <property type="project" value="TreeGrafter"/>
</dbReference>
<evidence type="ECO:0000313" key="11">
    <source>
        <dbReference type="Proteomes" id="UP000000343"/>
    </source>
</evidence>
<evidence type="ECO:0000259" key="9">
    <source>
        <dbReference type="Pfam" id="PF25183"/>
    </source>
</evidence>
<dbReference type="EMBL" id="CP002480">
    <property type="protein sequence ID" value="ADW67223.1"/>
    <property type="molecule type" value="Genomic_DNA"/>
</dbReference>
<evidence type="ECO:0000256" key="3">
    <source>
        <dbReference type="ARBA" id="ARBA00022452"/>
    </source>
</evidence>
<dbReference type="InterPro" id="IPR036942">
    <property type="entry name" value="Beta-barrel_TonB_sf"/>
</dbReference>
<protein>
    <submittedName>
        <fullName evidence="10">PEGA domain protein</fullName>
    </submittedName>
</protein>
<sequence>MNASRTPRYRHALFFLLLCFALLFQGHFASAQNGGEGAITGTVSDPGGARIPTATITATNVGTGVVITRPASSSGLYQLSPLIVGTYTVTVSAPGFQGFTQENITINAAQVFGLNLTLKPGSQDESVTVTAAPPALDTTNATLGGTITSDEYMELPLLVAGNQQRDITQFSNLLPGAQPGARSSLFSGTASRVEEVFLDGIPISTISQIGDNRPIFNIIPSEAIDQIGATTSGQSVDAQGAGSVNYTMKSGANQYHGTVADFIRNTIFDTWGFTAPAVPSQRSVNGVIQSGPPVKPADHQNEFTAAAGGPVRIPFLFNGHDKLFFFGAYDLTHANSAPTYATATIPTLLMRTGDFTEVPYTIYDPTTLTCPTSTTCTRQPFTGVKNGLPTANVIPTNKLSPISQTMQSFLPAPTTSGIQNNYLGGYPQGNHNWLYSGRIDYDASTKQRISFVIAGGNTHPIPYTGNSSVLPVPYLASVYTQTGGHWADLEDIYTIKPNLVNQFKFGFANLGGKPSRNLTQDVAQYEAVNMGINFSGLPADSQAVTEFPTSTFSGSNAQTQWADGVPGTSKTTVDESYTTVDNLLWVKGRHAMTFGIQIQQLELNQSAQDGPTSGITLAWGVNETARINGTSYASSTGYAYASYLLGAVANTSVSVLPFSVLGGRYHPLAPYFQDNYKVTEKLTLNLGLRWDYLPTYNEVLDRFSFLNPNLTNPVTGNLGALQLAGNHGGAGVSCGCRSPASNYMKNWGPRVGLAYSVNDKTVIRAAYALVYSHGGGTGGAGGAYQGTGSLGLTSTPSFTDGGAGTGAGPAFYLNNSAGFQAQGLSNNNFGGPGYTVPAVTAPGPISQTLNVGNYVTSAGAYVSPGGISYLDPYVSGRSPEFSFWNFGFQRELMRDLTLMVNYAGSESHFLAGASNIRGLQSGQIDPRYYMLGTALLSAPATTANIAKASAIVPGIAAPYSGYSQAASTTSGAGKATIGQMLTWMPQFSSVTDTWGSQTANASYHSLQLSVAKRLSHGLTLNLNYTYGKQIDDTGTIRSGYAIPANLTLNGKAWAQDRIDRGLSATSVPQNLSIYGVYKLPAGGKGEFLGDHLLTRAILGGWNLSGIFTYVSGTPLAITSSACTSSSEPGAGQCMPDINPNFAGKTIRQNGSWGKGITAANLGAISYLSGAVTSTTPGQGVGGAACTSSSGPFCNSGSLMIGDAPRTAAFGLRNPSVYNLNMGVRRSFDLNERFKFIFAVDCQNVTNKVTFSGITTNINSSAFGTLSGATSNSGSRDFQFSGRIRF</sequence>
<keyword evidence="6" id="KW-0472">Membrane</keyword>
<dbReference type="GO" id="GO:0009279">
    <property type="term" value="C:cell outer membrane"/>
    <property type="evidence" value="ECO:0007669"/>
    <property type="project" value="UniProtKB-SubCell"/>
</dbReference>
<feature type="domain" description="TonB-dependent transporter Oar-like beta-barrel" evidence="9">
    <location>
        <begin position="248"/>
        <end position="1278"/>
    </location>
</feature>
<feature type="signal peptide" evidence="8">
    <location>
        <begin position="1"/>
        <end position="31"/>
    </location>
</feature>
<dbReference type="SUPFAM" id="SSF49452">
    <property type="entry name" value="Starch-binding domain-like"/>
    <property type="match status" value="1"/>
</dbReference>
<evidence type="ECO:0000256" key="1">
    <source>
        <dbReference type="ARBA" id="ARBA00004571"/>
    </source>
</evidence>
<dbReference type="InterPro" id="IPR039426">
    <property type="entry name" value="TonB-dep_rcpt-like"/>
</dbReference>
<dbReference type="eggNOG" id="COG4771">
    <property type="taxonomic scope" value="Bacteria"/>
</dbReference>
<dbReference type="RefSeq" id="WP_013578551.1">
    <property type="nucleotide sequence ID" value="NC_015064.1"/>
</dbReference>
<gene>
    <name evidence="10" type="ordered locus">AciX9_0148</name>
</gene>
<evidence type="ECO:0000256" key="5">
    <source>
        <dbReference type="ARBA" id="ARBA00022729"/>
    </source>
</evidence>
<reference evidence="11" key="1">
    <citation type="submission" date="2011-01" db="EMBL/GenBank/DDBJ databases">
        <title>Complete sequence of chromosome of Acidobacterium sp. MP5ACTX9.</title>
        <authorList>
            <consortium name="US DOE Joint Genome Institute"/>
            <person name="Lucas S."/>
            <person name="Copeland A."/>
            <person name="Lapidus A."/>
            <person name="Cheng J.-F."/>
            <person name="Goodwin L."/>
            <person name="Pitluck S."/>
            <person name="Teshima H."/>
            <person name="Detter J.C."/>
            <person name="Han C."/>
            <person name="Tapia R."/>
            <person name="Land M."/>
            <person name="Hauser L."/>
            <person name="Kyrpides N."/>
            <person name="Ivanova N."/>
            <person name="Ovchinnikova G."/>
            <person name="Pagani I."/>
            <person name="Rawat S.R."/>
            <person name="Mannisto M."/>
            <person name="Haggblom M.M."/>
            <person name="Woyke T."/>
        </authorList>
    </citation>
    <scope>NUCLEOTIDE SEQUENCE [LARGE SCALE GENOMIC DNA]</scope>
    <source>
        <strain evidence="11">MP5ACTX9</strain>
    </source>
</reference>
<dbReference type="InterPro" id="IPR013784">
    <property type="entry name" value="Carb-bd-like_fold"/>
</dbReference>
<dbReference type="KEGG" id="acm:AciX9_0148"/>
<keyword evidence="5 8" id="KW-0732">Signal</keyword>
<name>E8X531_GRATM</name>
<dbReference type="Pfam" id="PF13620">
    <property type="entry name" value="CarboxypepD_reg"/>
    <property type="match status" value="1"/>
</dbReference>
<feature type="chain" id="PRO_5003233688" evidence="8">
    <location>
        <begin position="32"/>
        <end position="1285"/>
    </location>
</feature>
<dbReference type="Gene3D" id="2.60.40.1120">
    <property type="entry name" value="Carboxypeptidase-like, regulatory domain"/>
    <property type="match status" value="1"/>
</dbReference>
<accession>E8X531</accession>
<dbReference type="Proteomes" id="UP000000343">
    <property type="component" value="Chromosome"/>
</dbReference>
<keyword evidence="11" id="KW-1185">Reference proteome</keyword>
<keyword evidence="7" id="KW-0998">Cell outer membrane</keyword>
<dbReference type="InterPro" id="IPR057601">
    <property type="entry name" value="Oar-like_b-barrel"/>
</dbReference>
<evidence type="ECO:0000256" key="8">
    <source>
        <dbReference type="SAM" id="SignalP"/>
    </source>
</evidence>
<evidence type="ECO:0000313" key="10">
    <source>
        <dbReference type="EMBL" id="ADW67223.1"/>
    </source>
</evidence>
<dbReference type="PaxDb" id="1198114-AciX9_0148"/>
<dbReference type="GO" id="GO:0044718">
    <property type="term" value="P:siderophore transmembrane transport"/>
    <property type="evidence" value="ECO:0007669"/>
    <property type="project" value="TreeGrafter"/>
</dbReference>
<organism evidence="11">
    <name type="scientific">Granulicella tundricola (strain ATCC BAA-1859 / DSM 23138 / MP5ACTX9)</name>
    <dbReference type="NCBI Taxonomy" id="1198114"/>
    <lineage>
        <taxon>Bacteria</taxon>
        <taxon>Pseudomonadati</taxon>
        <taxon>Acidobacteriota</taxon>
        <taxon>Terriglobia</taxon>
        <taxon>Terriglobales</taxon>
        <taxon>Acidobacteriaceae</taxon>
        <taxon>Granulicella</taxon>
    </lineage>
</organism>
<dbReference type="OrthoDB" id="97893at2"/>
<keyword evidence="3" id="KW-1134">Transmembrane beta strand</keyword>
<dbReference type="STRING" id="1198114.AciX9_0148"/>
<proteinExistence type="predicted"/>
<dbReference type="HOGENOM" id="CLU_006298_0_0_0"/>
<evidence type="ECO:0000256" key="2">
    <source>
        <dbReference type="ARBA" id="ARBA00022448"/>
    </source>
</evidence>
<keyword evidence="2" id="KW-0813">Transport</keyword>
<dbReference type="SUPFAM" id="SSF56935">
    <property type="entry name" value="Porins"/>
    <property type="match status" value="2"/>
</dbReference>
<comment type="subcellular location">
    <subcellularLocation>
        <location evidence="1">Cell outer membrane</location>
        <topology evidence="1">Multi-pass membrane protein</topology>
    </subcellularLocation>
</comment>
<evidence type="ECO:0000256" key="6">
    <source>
        <dbReference type="ARBA" id="ARBA00023136"/>
    </source>
</evidence>
<dbReference type="PANTHER" id="PTHR30069:SF29">
    <property type="entry name" value="HEMOGLOBIN AND HEMOGLOBIN-HAPTOGLOBIN-BINDING PROTEIN 1-RELATED"/>
    <property type="match status" value="1"/>
</dbReference>
<dbReference type="Pfam" id="PF25183">
    <property type="entry name" value="OMP_b-brl_4"/>
    <property type="match status" value="1"/>
</dbReference>